<feature type="non-terminal residue" evidence="1">
    <location>
        <position position="1"/>
    </location>
</feature>
<proteinExistence type="predicted"/>
<evidence type="ECO:0000313" key="1">
    <source>
        <dbReference type="EMBL" id="CAH3196056.1"/>
    </source>
</evidence>
<dbReference type="Proteomes" id="UP001159427">
    <property type="component" value="Unassembled WGS sequence"/>
</dbReference>
<gene>
    <name evidence="1" type="ORF">PEVE_00031682</name>
</gene>
<accession>A0ABN8SY04</accession>
<organism evidence="1 2">
    <name type="scientific">Porites evermanni</name>
    <dbReference type="NCBI Taxonomy" id="104178"/>
    <lineage>
        <taxon>Eukaryota</taxon>
        <taxon>Metazoa</taxon>
        <taxon>Cnidaria</taxon>
        <taxon>Anthozoa</taxon>
        <taxon>Hexacorallia</taxon>
        <taxon>Scleractinia</taxon>
        <taxon>Fungiina</taxon>
        <taxon>Poritidae</taxon>
        <taxon>Porites</taxon>
    </lineage>
</organism>
<evidence type="ECO:0000313" key="2">
    <source>
        <dbReference type="Proteomes" id="UP001159427"/>
    </source>
</evidence>
<dbReference type="EMBL" id="CALNXI010004557">
    <property type="protein sequence ID" value="CAH3196056.1"/>
    <property type="molecule type" value="Genomic_DNA"/>
</dbReference>
<comment type="caution">
    <text evidence="1">The sequence shown here is derived from an EMBL/GenBank/DDBJ whole genome shotgun (WGS) entry which is preliminary data.</text>
</comment>
<keyword evidence="2" id="KW-1185">Reference proteome</keyword>
<protein>
    <submittedName>
        <fullName evidence="1">Uncharacterized protein</fullName>
    </submittedName>
</protein>
<sequence length="132" mass="15453">GNATVARLTNDSELSKVKSAAKALNYAYDRLPEERRETLLNCVKNYFNVQIVTPEMISQAVVMETAKENPNFVSHGHEVVRKIREEGKLLEFEKMWRKHFIDTMRPKYLPPLWSVDHRHETLKEKLENKVDS</sequence>
<name>A0ABN8SY04_9CNID</name>
<reference evidence="1 2" key="1">
    <citation type="submission" date="2022-05" db="EMBL/GenBank/DDBJ databases">
        <authorList>
            <consortium name="Genoscope - CEA"/>
            <person name="William W."/>
        </authorList>
    </citation>
    <scope>NUCLEOTIDE SEQUENCE [LARGE SCALE GENOMIC DNA]</scope>
</reference>